<feature type="compositionally biased region" description="Low complexity" evidence="10">
    <location>
        <begin position="90"/>
        <end position="101"/>
    </location>
</feature>
<organism evidence="13 14">
    <name type="scientific">Lingula anatina</name>
    <name type="common">Brachiopod</name>
    <name type="synonym">Lingula unguis</name>
    <dbReference type="NCBI Taxonomy" id="7574"/>
    <lineage>
        <taxon>Eukaryota</taxon>
        <taxon>Metazoa</taxon>
        <taxon>Spiralia</taxon>
        <taxon>Lophotrochozoa</taxon>
        <taxon>Brachiopoda</taxon>
        <taxon>Linguliformea</taxon>
        <taxon>Lingulata</taxon>
        <taxon>Lingulida</taxon>
        <taxon>Linguloidea</taxon>
        <taxon>Lingulidae</taxon>
        <taxon>Lingula</taxon>
    </lineage>
</organism>
<dbReference type="Proteomes" id="UP000085678">
    <property type="component" value="Unplaced"/>
</dbReference>
<evidence type="ECO:0000256" key="4">
    <source>
        <dbReference type="ARBA" id="ARBA00022692"/>
    </source>
</evidence>
<feature type="region of interest" description="Disordered" evidence="10">
    <location>
        <begin position="142"/>
        <end position="205"/>
    </location>
</feature>
<evidence type="ECO:0000256" key="8">
    <source>
        <dbReference type="ARBA" id="ARBA00023136"/>
    </source>
</evidence>
<evidence type="ECO:0000256" key="10">
    <source>
        <dbReference type="SAM" id="MobiDB-lite"/>
    </source>
</evidence>
<evidence type="ECO:0000256" key="1">
    <source>
        <dbReference type="ARBA" id="ARBA00004167"/>
    </source>
</evidence>
<feature type="region of interest" description="Disordered" evidence="10">
    <location>
        <begin position="381"/>
        <end position="400"/>
    </location>
</feature>
<evidence type="ECO:0000256" key="11">
    <source>
        <dbReference type="SAM" id="Phobius"/>
    </source>
</evidence>
<keyword evidence="6 11" id="KW-1133">Transmembrane helix</keyword>
<dbReference type="InterPro" id="IPR016024">
    <property type="entry name" value="ARM-type_fold"/>
</dbReference>
<dbReference type="InterPro" id="IPR006911">
    <property type="entry name" value="ARM-rpt_dom"/>
</dbReference>
<feature type="compositionally biased region" description="Low complexity" evidence="10">
    <location>
        <begin position="668"/>
        <end position="685"/>
    </location>
</feature>
<dbReference type="InterPro" id="IPR051303">
    <property type="entry name" value="Armcx_regulator"/>
</dbReference>
<name>A0A2R2MTG6_LINAN</name>
<dbReference type="PANTHER" id="PTHR15712:SF23">
    <property type="entry name" value="ARMADILLO REPEAT CONTAINING 10"/>
    <property type="match status" value="1"/>
</dbReference>
<evidence type="ECO:0000259" key="12">
    <source>
        <dbReference type="Pfam" id="PF04826"/>
    </source>
</evidence>
<evidence type="ECO:0000256" key="2">
    <source>
        <dbReference type="ARBA" id="ARBA00004325"/>
    </source>
</evidence>
<keyword evidence="5" id="KW-0735">Signal-anchor</keyword>
<feature type="compositionally biased region" description="Polar residues" evidence="10">
    <location>
        <begin position="385"/>
        <end position="395"/>
    </location>
</feature>
<dbReference type="AlphaFoldDB" id="A0A2R2MTG6"/>
<dbReference type="InterPro" id="IPR000225">
    <property type="entry name" value="Armadillo"/>
</dbReference>
<dbReference type="KEGG" id="lak:106154138"/>
<feature type="compositionally biased region" description="Acidic residues" evidence="10">
    <location>
        <begin position="575"/>
        <end position="584"/>
    </location>
</feature>
<keyword evidence="8 11" id="KW-0472">Membrane</keyword>
<comment type="similarity">
    <text evidence="3">Belongs to the eutherian X-chromosome-specific Armcx family.</text>
</comment>
<evidence type="ECO:0000313" key="13">
    <source>
        <dbReference type="Proteomes" id="UP000085678"/>
    </source>
</evidence>
<dbReference type="GO" id="GO:0031966">
    <property type="term" value="C:mitochondrial membrane"/>
    <property type="evidence" value="ECO:0007669"/>
    <property type="project" value="UniProtKB-SubCell"/>
</dbReference>
<feature type="compositionally biased region" description="Polar residues" evidence="10">
    <location>
        <begin position="549"/>
        <end position="558"/>
    </location>
</feature>
<feature type="compositionally biased region" description="Basic and acidic residues" evidence="10">
    <location>
        <begin position="195"/>
        <end position="205"/>
    </location>
</feature>
<keyword evidence="13" id="KW-1185">Reference proteome</keyword>
<feature type="domain" description="Armadillo repeat-containing" evidence="12">
    <location>
        <begin position="735"/>
        <end position="938"/>
    </location>
</feature>
<feature type="region of interest" description="Disordered" evidence="10">
    <location>
        <begin position="409"/>
        <end position="731"/>
    </location>
</feature>
<dbReference type="PANTHER" id="PTHR15712">
    <property type="entry name" value="ARMADILLO REPEAT CONTAINING PROTEIN"/>
    <property type="match status" value="1"/>
</dbReference>
<keyword evidence="4 11" id="KW-0812">Transmembrane</keyword>
<feature type="transmembrane region" description="Helical" evidence="11">
    <location>
        <begin position="12"/>
        <end position="28"/>
    </location>
</feature>
<proteinExistence type="inferred from homology"/>
<feature type="region of interest" description="Disordered" evidence="10">
    <location>
        <begin position="51"/>
        <end position="119"/>
    </location>
</feature>
<dbReference type="STRING" id="7574.A0A2R2MTG6"/>
<dbReference type="RefSeq" id="XP_023933529.1">
    <property type="nucleotide sequence ID" value="XM_024077761.1"/>
</dbReference>
<dbReference type="PROSITE" id="PS50176">
    <property type="entry name" value="ARM_REPEAT"/>
    <property type="match status" value="1"/>
</dbReference>
<protein>
    <submittedName>
        <fullName evidence="14">Retinitis pigmentosa 1-like 1 protein isoform X1</fullName>
    </submittedName>
</protein>
<feature type="compositionally biased region" description="Acidic residues" evidence="10">
    <location>
        <begin position="166"/>
        <end position="175"/>
    </location>
</feature>
<feature type="compositionally biased region" description="Basic and acidic residues" evidence="10">
    <location>
        <begin position="560"/>
        <end position="574"/>
    </location>
</feature>
<feature type="compositionally biased region" description="Low complexity" evidence="10">
    <location>
        <begin position="56"/>
        <end position="70"/>
    </location>
</feature>
<feature type="compositionally biased region" description="Low complexity" evidence="10">
    <location>
        <begin position="613"/>
        <end position="625"/>
    </location>
</feature>
<sequence length="1003" mass="106384">MAPVGSNAAKAAGIVVLVAGLVFVGYRIRQYIIKKKKQENEPEDFHFVEDVSASYSSESPSLSTPTPLEENTTLKATVREGSADEEAKGSQDSSQNVSSNVLTPLTPPNSISSDLTPSTAPSMLHNFEMVADSLAKTIGAGEEGVKDTDGEGQAEVKVDEKGDGEETKDEEEDEKEDKKEEISELLDVALASQDAKVEKEPKESLQDRIKSKASEIVNTVESKAAELLRTTDKALKEATEHADNKTPLDNISKDHSFKEITDATQAAAEGAITHAKAKADEIQNGVTSKVSHLEKSTKDAVHEVSEQVGAGVGVPGEKAASAASRVVETAKAAVHGAEAKAAEVVSAAETKATEIMDTTKSAFSGAGSAIGHGVESITAGVFRSSPKSETATSPSLKEDAVTKEEILPVHAAPVGATPPQSLSPTKAVTDDDVQKALDTLIHGSPTRERSPGGALYERWSPSPSREPVISPLTSVQDEPNLSPPGVATNLPPDSGESLSFELLSPPTSMVSHQGQGEGQGEGQQELDSSMGRMSGDYLVLGQDSRGQSDEGNSSSSFEVLSRETASENHQRQEDVLDVEAEEKEEASGQSSDEKEEVAVGGSSGGDGTGEAQSSTEESMSDSTDSVKAAPKTAEIEKSGQALEVQPKQMVAAKLVTRKPATPQKGAPEAQSQSTPETQSQSASETKSQPVHVNLREMVEGALFPGGEEEDTLPSPTPDEMRAALSSAQSGTLTKRDAEVLVALLSSPNQEELERLLTTISNCAAFTVNQNLLRESGGLDKVTKLLDKYGRMPDDQRSQKVVKATAQAIANLAVNTENQKHLKGCIPNLIDTTLSEENPEPVYLASLQALTNLSVTDRYHGDYTRLIQKLYLLLDGAGEAVKMQALKVLVNLSCNADMVPHLLAAKAPKGVLSMLSSSETEDVQLRWTTLLANIMSTVSEMGLTIKDLPMTSKAPSPETLYAAVYGVQSEMALKSKVFVLCRHKNEDLAQQATRLYGCFSVKST</sequence>
<dbReference type="Pfam" id="PF04826">
    <property type="entry name" value="Arm_2"/>
    <property type="match status" value="1"/>
</dbReference>
<dbReference type="Gene3D" id="1.25.10.10">
    <property type="entry name" value="Leucine-rich Repeat Variant"/>
    <property type="match status" value="1"/>
</dbReference>
<evidence type="ECO:0000256" key="3">
    <source>
        <dbReference type="ARBA" id="ARBA00010553"/>
    </source>
</evidence>
<feature type="compositionally biased region" description="Polar residues" evidence="10">
    <location>
        <begin position="108"/>
        <end position="119"/>
    </location>
</feature>
<evidence type="ECO:0000256" key="6">
    <source>
        <dbReference type="ARBA" id="ARBA00022989"/>
    </source>
</evidence>
<dbReference type="InterPro" id="IPR011989">
    <property type="entry name" value="ARM-like"/>
</dbReference>
<feature type="compositionally biased region" description="Basic and acidic residues" evidence="10">
    <location>
        <begin position="77"/>
        <end position="89"/>
    </location>
</feature>
<comment type="subcellular location">
    <subcellularLocation>
        <location evidence="1">Membrane</location>
        <topology evidence="1">Single-pass membrane protein</topology>
    </subcellularLocation>
    <subcellularLocation>
        <location evidence="2">Mitochondrion membrane</location>
    </subcellularLocation>
</comment>
<evidence type="ECO:0000256" key="9">
    <source>
        <dbReference type="PROSITE-ProRule" id="PRU00259"/>
    </source>
</evidence>
<keyword evidence="7" id="KW-0496">Mitochondrion</keyword>
<evidence type="ECO:0000313" key="14">
    <source>
        <dbReference type="RefSeq" id="XP_023933529.1"/>
    </source>
</evidence>
<reference evidence="14" key="1">
    <citation type="submission" date="2025-08" db="UniProtKB">
        <authorList>
            <consortium name="RefSeq"/>
        </authorList>
    </citation>
    <scope>IDENTIFICATION</scope>
    <source>
        <tissue evidence="14">Gonads</tissue>
    </source>
</reference>
<feature type="compositionally biased region" description="Basic and acidic residues" evidence="10">
    <location>
        <begin position="143"/>
        <end position="165"/>
    </location>
</feature>
<evidence type="ECO:0000256" key="5">
    <source>
        <dbReference type="ARBA" id="ARBA00022968"/>
    </source>
</evidence>
<dbReference type="InParanoid" id="A0A2R2MTG6"/>
<dbReference type="OrthoDB" id="10017790at2759"/>
<gene>
    <name evidence="14" type="primary">LOC106154138</name>
</gene>
<dbReference type="GeneID" id="106154138"/>
<evidence type="ECO:0000256" key="7">
    <source>
        <dbReference type="ARBA" id="ARBA00023128"/>
    </source>
</evidence>
<accession>A0A2R2MTG6</accession>
<dbReference type="SUPFAM" id="SSF48371">
    <property type="entry name" value="ARM repeat"/>
    <property type="match status" value="1"/>
</dbReference>
<feature type="repeat" description="ARM" evidence="9">
    <location>
        <begin position="776"/>
        <end position="819"/>
    </location>
</feature>